<feature type="compositionally biased region" description="Polar residues" evidence="1">
    <location>
        <begin position="114"/>
        <end position="132"/>
    </location>
</feature>
<evidence type="ECO:0000313" key="3">
    <source>
        <dbReference type="EMBL" id="KAK2185521.1"/>
    </source>
</evidence>
<dbReference type="SUPFAM" id="SSF50729">
    <property type="entry name" value="PH domain-like"/>
    <property type="match status" value="1"/>
</dbReference>
<keyword evidence="4" id="KW-1185">Reference proteome</keyword>
<dbReference type="InterPro" id="IPR051133">
    <property type="entry name" value="Adapter_Engulfment-Domain"/>
</dbReference>
<reference evidence="3" key="1">
    <citation type="journal article" date="2023" name="Mol. Biol. Evol.">
        <title>Third-Generation Sequencing Reveals the Adaptive Role of the Epigenome in Three Deep-Sea Polychaetes.</title>
        <authorList>
            <person name="Perez M."/>
            <person name="Aroh O."/>
            <person name="Sun Y."/>
            <person name="Lan Y."/>
            <person name="Juniper S.K."/>
            <person name="Young C.R."/>
            <person name="Angers B."/>
            <person name="Qian P.Y."/>
        </authorList>
    </citation>
    <scope>NUCLEOTIDE SEQUENCE</scope>
    <source>
        <strain evidence="3">R07B-5</strain>
    </source>
</reference>
<feature type="region of interest" description="Disordered" evidence="1">
    <location>
        <begin position="175"/>
        <end position="203"/>
    </location>
</feature>
<dbReference type="Gene3D" id="2.30.29.30">
    <property type="entry name" value="Pleckstrin-homology domain (PH domain)/Phosphotyrosine-binding domain (PTB)"/>
    <property type="match status" value="1"/>
</dbReference>
<dbReference type="SMART" id="SM00462">
    <property type="entry name" value="PTB"/>
    <property type="match status" value="1"/>
</dbReference>
<sequence length="219" mass="23931">MISAEAIRTIVAMAKASGKKLAKMAVTISPHGIQVVDMLTKEVKTDLSIYRISFCTADKNYEKIFGYIARNTDNETMECHAFLTPKKKIAEAVTLTVSEAFNIAKQQEEEKQSQDASHLSTVPAQSSSQPHILISSDQSRTTTDPGFSSSTAGNAVTLGFEDNFTDLSCFASSRPGVVPWQSSSSDTESYSKDDKVTLQPWRPIEKLSPQSSVDDLLLL</sequence>
<dbReference type="CDD" id="cd13159">
    <property type="entry name" value="PTB_LDLRAP-mammal-like"/>
    <property type="match status" value="1"/>
</dbReference>
<dbReference type="AlphaFoldDB" id="A0AAD9NZT6"/>
<feature type="domain" description="PID" evidence="2">
    <location>
        <begin position="1"/>
        <end position="107"/>
    </location>
</feature>
<dbReference type="PROSITE" id="PS01179">
    <property type="entry name" value="PID"/>
    <property type="match status" value="1"/>
</dbReference>
<proteinExistence type="predicted"/>
<evidence type="ECO:0000313" key="4">
    <source>
        <dbReference type="Proteomes" id="UP001209878"/>
    </source>
</evidence>
<dbReference type="Proteomes" id="UP001209878">
    <property type="component" value="Unassembled WGS sequence"/>
</dbReference>
<dbReference type="EMBL" id="JAODUO010000231">
    <property type="protein sequence ID" value="KAK2185521.1"/>
    <property type="molecule type" value="Genomic_DNA"/>
</dbReference>
<dbReference type="PANTHER" id="PTHR11232:SF74">
    <property type="entry name" value="PTB DOMAIN-CONTAINING ADAPTER PROTEIN CED-6-LIKE PROTEIN"/>
    <property type="match status" value="1"/>
</dbReference>
<dbReference type="InterPro" id="IPR006020">
    <property type="entry name" value="PTB/PI_dom"/>
</dbReference>
<evidence type="ECO:0000259" key="2">
    <source>
        <dbReference type="PROSITE" id="PS01179"/>
    </source>
</evidence>
<evidence type="ECO:0000256" key="1">
    <source>
        <dbReference type="SAM" id="MobiDB-lite"/>
    </source>
</evidence>
<comment type="caution">
    <text evidence="3">The sequence shown here is derived from an EMBL/GenBank/DDBJ whole genome shotgun (WGS) entry which is preliminary data.</text>
</comment>
<accession>A0AAD9NZT6</accession>
<dbReference type="InterPro" id="IPR011993">
    <property type="entry name" value="PH-like_dom_sf"/>
</dbReference>
<organism evidence="3 4">
    <name type="scientific">Ridgeia piscesae</name>
    <name type="common">Tubeworm</name>
    <dbReference type="NCBI Taxonomy" id="27915"/>
    <lineage>
        <taxon>Eukaryota</taxon>
        <taxon>Metazoa</taxon>
        <taxon>Spiralia</taxon>
        <taxon>Lophotrochozoa</taxon>
        <taxon>Annelida</taxon>
        <taxon>Polychaeta</taxon>
        <taxon>Sedentaria</taxon>
        <taxon>Canalipalpata</taxon>
        <taxon>Sabellida</taxon>
        <taxon>Siboglinidae</taxon>
        <taxon>Ridgeia</taxon>
    </lineage>
</organism>
<protein>
    <recommendedName>
        <fullName evidence="2">PID domain-containing protein</fullName>
    </recommendedName>
</protein>
<dbReference type="PANTHER" id="PTHR11232">
    <property type="entry name" value="PHOSPHOTYROSINE INTERACTION DOMAIN-CONTAINING FAMILY MEMBER"/>
    <property type="match status" value="1"/>
</dbReference>
<name>A0AAD9NZT6_RIDPI</name>
<gene>
    <name evidence="3" type="ORF">NP493_231g00035</name>
</gene>
<dbReference type="Pfam" id="PF00640">
    <property type="entry name" value="PID"/>
    <property type="match status" value="1"/>
</dbReference>
<feature type="region of interest" description="Disordered" evidence="1">
    <location>
        <begin position="106"/>
        <end position="132"/>
    </location>
</feature>